<dbReference type="Proteomes" id="UP000321501">
    <property type="component" value="Plasmid pJMUB3934p2"/>
</dbReference>
<sequence length="266" mass="32290">MLQNRLIIIGKHYKNKIYETSKNKWIIELNGNKLNNWDDFYDIMQKEIDVADYNSKFGKGYYTYQDFARDIALLNKVEEKKYEGINIILDYTDKFKIIEGKEKADIYENIVITMLLEWYRDLRIINKNKNITIDIKFYILIDDSNFINKNFNFTNELIIAIENDKKEIYKRYKDFELQKIDVKSKKDPDSYIEFKKNEINDKFLNQIEKKLSNFGGSKLGILLFNSEELIWYRKYKLLYIIENILIKRYIRGQEIHIYLIFNNDIF</sequence>
<reference evidence="1 2" key="1">
    <citation type="submission" date="2019-07" db="EMBL/GenBank/DDBJ databases">
        <title>Complete Genome Sequence of Leptotrichia wadei Strain JMUB3934.</title>
        <authorList>
            <person name="Watanabe S."/>
            <person name="Cui L."/>
        </authorList>
    </citation>
    <scope>NUCLEOTIDE SEQUENCE [LARGE SCALE GENOMIC DNA]</scope>
    <source>
        <strain evidence="1 2">JMUB3934</strain>
        <plasmid evidence="2">pjmub3934p2 dna</plasmid>
    </source>
</reference>
<evidence type="ECO:0000313" key="1">
    <source>
        <dbReference type="EMBL" id="BBM51030.1"/>
    </source>
</evidence>
<name>A0A510KH66_9FUSO</name>
<geneLocation type="plasmid" evidence="1">
    <name>pJMUB3934p2</name>
</geneLocation>
<evidence type="ECO:0000313" key="2">
    <source>
        <dbReference type="Proteomes" id="UP000321501"/>
    </source>
</evidence>
<protein>
    <submittedName>
        <fullName evidence="1">Uncharacterized protein</fullName>
    </submittedName>
</protein>
<proteinExistence type="predicted"/>
<dbReference type="AlphaFoldDB" id="A0A510KH66"/>
<accession>A0A510KH66</accession>
<gene>
    <name evidence="1" type="ORF">JMUB3934_p2011</name>
</gene>
<keyword evidence="1" id="KW-0614">Plasmid</keyword>
<dbReference type="EMBL" id="AP019837">
    <property type="protein sequence ID" value="BBM51030.1"/>
    <property type="molecule type" value="Genomic_DNA"/>
</dbReference>
<organism evidence="1 2">
    <name type="scientific">Leptotrichia wadei</name>
    <dbReference type="NCBI Taxonomy" id="157687"/>
    <lineage>
        <taxon>Bacteria</taxon>
        <taxon>Fusobacteriati</taxon>
        <taxon>Fusobacteriota</taxon>
        <taxon>Fusobacteriia</taxon>
        <taxon>Fusobacteriales</taxon>
        <taxon>Leptotrichiaceae</taxon>
        <taxon>Leptotrichia</taxon>
    </lineage>
</organism>
<dbReference type="RefSeq" id="WP_021745739.1">
    <property type="nucleotide sequence ID" value="NZ_AP019837.1"/>
</dbReference>